<evidence type="ECO:0000313" key="2">
    <source>
        <dbReference type="Proteomes" id="UP001341840"/>
    </source>
</evidence>
<name>A0ABU6VEU1_9FABA</name>
<dbReference type="EMBL" id="JASCZI010151190">
    <property type="protein sequence ID" value="MED6170738.1"/>
    <property type="molecule type" value="Genomic_DNA"/>
</dbReference>
<comment type="caution">
    <text evidence="1">The sequence shown here is derived from an EMBL/GenBank/DDBJ whole genome shotgun (WGS) entry which is preliminary data.</text>
</comment>
<feature type="non-terminal residue" evidence="1">
    <location>
        <position position="1"/>
    </location>
</feature>
<organism evidence="1 2">
    <name type="scientific">Stylosanthes scabra</name>
    <dbReference type="NCBI Taxonomy" id="79078"/>
    <lineage>
        <taxon>Eukaryota</taxon>
        <taxon>Viridiplantae</taxon>
        <taxon>Streptophyta</taxon>
        <taxon>Embryophyta</taxon>
        <taxon>Tracheophyta</taxon>
        <taxon>Spermatophyta</taxon>
        <taxon>Magnoliopsida</taxon>
        <taxon>eudicotyledons</taxon>
        <taxon>Gunneridae</taxon>
        <taxon>Pentapetalae</taxon>
        <taxon>rosids</taxon>
        <taxon>fabids</taxon>
        <taxon>Fabales</taxon>
        <taxon>Fabaceae</taxon>
        <taxon>Papilionoideae</taxon>
        <taxon>50 kb inversion clade</taxon>
        <taxon>dalbergioids sensu lato</taxon>
        <taxon>Dalbergieae</taxon>
        <taxon>Pterocarpus clade</taxon>
        <taxon>Stylosanthes</taxon>
    </lineage>
</organism>
<keyword evidence="2" id="KW-1185">Reference proteome</keyword>
<gene>
    <name evidence="1" type="ORF">PIB30_033904</name>
</gene>
<reference evidence="1 2" key="1">
    <citation type="journal article" date="2023" name="Plants (Basel)">
        <title>Bridging the Gap: Combining Genomics and Transcriptomics Approaches to Understand Stylosanthes scabra, an Orphan Legume from the Brazilian Caatinga.</title>
        <authorList>
            <person name="Ferreira-Neto J.R.C."/>
            <person name="da Silva M.D."/>
            <person name="Binneck E."/>
            <person name="de Melo N.F."/>
            <person name="da Silva R.H."/>
            <person name="de Melo A.L.T.M."/>
            <person name="Pandolfi V."/>
            <person name="Bustamante F.O."/>
            <person name="Brasileiro-Vidal A.C."/>
            <person name="Benko-Iseppon A.M."/>
        </authorList>
    </citation>
    <scope>NUCLEOTIDE SEQUENCE [LARGE SCALE GENOMIC DNA]</scope>
    <source>
        <tissue evidence="1">Leaves</tissue>
    </source>
</reference>
<sequence>TASAHSPSGHRCIATPVWIRLRHLNPQCAFIIAIASPSLSPSPFISVQPAEALVHSKSKLLSTSKSKYEFIPPNHVHARKTFEKRGASLLKNLLAKARTNSLGRLPTPIELFERTHKHKDETWVDKSEHFSAEFNHAKEEATQKAAEDGSSAPDEIDLWCDIAEVK</sequence>
<proteinExistence type="predicted"/>
<protein>
    <submittedName>
        <fullName evidence="1">Uncharacterized protein</fullName>
    </submittedName>
</protein>
<accession>A0ABU6VEU1</accession>
<dbReference type="Pfam" id="PF03004">
    <property type="entry name" value="Transposase_24"/>
    <property type="match status" value="1"/>
</dbReference>
<dbReference type="InterPro" id="IPR004252">
    <property type="entry name" value="Probable_transposase_24"/>
</dbReference>
<evidence type="ECO:0000313" key="1">
    <source>
        <dbReference type="EMBL" id="MED6170738.1"/>
    </source>
</evidence>
<dbReference type="Proteomes" id="UP001341840">
    <property type="component" value="Unassembled WGS sequence"/>
</dbReference>